<keyword evidence="2" id="KW-1185">Reference proteome</keyword>
<evidence type="ECO:0000313" key="2">
    <source>
        <dbReference type="Proteomes" id="UP001164929"/>
    </source>
</evidence>
<evidence type="ECO:0000313" key="1">
    <source>
        <dbReference type="EMBL" id="KAJ6989750.1"/>
    </source>
</evidence>
<dbReference type="EMBL" id="JAQIZT010000007">
    <property type="protein sequence ID" value="KAJ6989750.1"/>
    <property type="molecule type" value="Genomic_DNA"/>
</dbReference>
<name>A0AAD6QG44_9ROSI</name>
<organism evidence="1 2">
    <name type="scientific">Populus alba x Populus x berolinensis</name>
    <dbReference type="NCBI Taxonomy" id="444605"/>
    <lineage>
        <taxon>Eukaryota</taxon>
        <taxon>Viridiplantae</taxon>
        <taxon>Streptophyta</taxon>
        <taxon>Embryophyta</taxon>
        <taxon>Tracheophyta</taxon>
        <taxon>Spermatophyta</taxon>
        <taxon>Magnoliopsida</taxon>
        <taxon>eudicotyledons</taxon>
        <taxon>Gunneridae</taxon>
        <taxon>Pentapetalae</taxon>
        <taxon>rosids</taxon>
        <taxon>fabids</taxon>
        <taxon>Malpighiales</taxon>
        <taxon>Salicaceae</taxon>
        <taxon>Saliceae</taxon>
        <taxon>Populus</taxon>
    </lineage>
</organism>
<reference evidence="1" key="1">
    <citation type="journal article" date="2023" name="Mol. Ecol. Resour.">
        <title>Chromosome-level genome assembly of a triploid poplar Populus alba 'Berolinensis'.</title>
        <authorList>
            <person name="Chen S."/>
            <person name="Yu Y."/>
            <person name="Wang X."/>
            <person name="Wang S."/>
            <person name="Zhang T."/>
            <person name="Zhou Y."/>
            <person name="He R."/>
            <person name="Meng N."/>
            <person name="Wang Y."/>
            <person name="Liu W."/>
            <person name="Liu Z."/>
            <person name="Liu J."/>
            <person name="Guo Q."/>
            <person name="Huang H."/>
            <person name="Sederoff R.R."/>
            <person name="Wang G."/>
            <person name="Qu G."/>
            <person name="Chen S."/>
        </authorList>
    </citation>
    <scope>NUCLEOTIDE SEQUENCE</scope>
    <source>
        <strain evidence="1">SC-2020</strain>
    </source>
</reference>
<proteinExistence type="predicted"/>
<gene>
    <name evidence="1" type="ORF">NC653_018292</name>
</gene>
<dbReference type="Proteomes" id="UP001164929">
    <property type="component" value="Chromosome 7"/>
</dbReference>
<comment type="caution">
    <text evidence="1">The sequence shown here is derived from an EMBL/GenBank/DDBJ whole genome shotgun (WGS) entry which is preliminary data.</text>
</comment>
<accession>A0AAD6QG44</accession>
<protein>
    <submittedName>
        <fullName evidence="1">Uncharacterized protein</fullName>
    </submittedName>
</protein>
<sequence length="235" mass="26413">MFVQDKLDCIQYLGQQGVENQRLGFIKVEEAPLELLRVDDQAWGFGFSESQAPRRAVCLVYLCCFEALEFVQWLELLSLMVAVKGLASVRHVHSYKWVLGSRVTKFDSAGVKLIAIGVVTPDKAAMLADRAAVNHLPQPSFPGLEMLTFLCCAIYHQRTGGMFVFKGKQLLFQLHEGSLHSKHQSFSGDTGMWVALSMAFRWHRQVNTQCRAGPWLAFLAHLPQSCRVSLLEQQG</sequence>
<dbReference type="AlphaFoldDB" id="A0AAD6QG44"/>